<dbReference type="Proteomes" id="UP000642180">
    <property type="component" value="Unassembled WGS sequence"/>
</dbReference>
<organism evidence="2 3">
    <name type="scientific">Oxalicibacterium faecigallinarum</name>
    <dbReference type="NCBI Taxonomy" id="573741"/>
    <lineage>
        <taxon>Bacteria</taxon>
        <taxon>Pseudomonadati</taxon>
        <taxon>Pseudomonadota</taxon>
        <taxon>Betaproteobacteria</taxon>
        <taxon>Burkholderiales</taxon>
        <taxon>Oxalobacteraceae</taxon>
        <taxon>Oxalicibacterium</taxon>
    </lineage>
</organism>
<gene>
    <name evidence="2" type="ORF">GCM10008066_17210</name>
</gene>
<protein>
    <submittedName>
        <fullName evidence="2">Uncharacterized protein</fullName>
    </submittedName>
</protein>
<name>A0A8J3AY40_9BURK</name>
<keyword evidence="3" id="KW-1185">Reference proteome</keyword>
<accession>A0A8J3AY40</accession>
<dbReference type="AlphaFoldDB" id="A0A8J3AY40"/>
<sequence length="62" mass="6816">MNILFKSVSTFGMLSSIVWFAMYQDFAAVLLGILSLSGFMLTLLFVQSADEQGPPTIIPDLE</sequence>
<dbReference type="EMBL" id="BMDI01000001">
    <property type="protein sequence ID" value="GGI19064.1"/>
    <property type="molecule type" value="Genomic_DNA"/>
</dbReference>
<evidence type="ECO:0000313" key="3">
    <source>
        <dbReference type="Proteomes" id="UP000642180"/>
    </source>
</evidence>
<keyword evidence="1" id="KW-0472">Membrane</keyword>
<proteinExistence type="predicted"/>
<reference evidence="3" key="1">
    <citation type="journal article" date="2019" name="Int. J. Syst. Evol. Microbiol.">
        <title>The Global Catalogue of Microorganisms (GCM) 10K type strain sequencing project: providing services to taxonomists for standard genome sequencing and annotation.</title>
        <authorList>
            <consortium name="The Broad Institute Genomics Platform"/>
            <consortium name="The Broad Institute Genome Sequencing Center for Infectious Disease"/>
            <person name="Wu L."/>
            <person name="Ma J."/>
        </authorList>
    </citation>
    <scope>NUCLEOTIDE SEQUENCE [LARGE SCALE GENOMIC DNA]</scope>
    <source>
        <strain evidence="3">CCM 2767</strain>
    </source>
</reference>
<evidence type="ECO:0000256" key="1">
    <source>
        <dbReference type="SAM" id="Phobius"/>
    </source>
</evidence>
<feature type="transmembrane region" description="Helical" evidence="1">
    <location>
        <begin position="20"/>
        <end position="46"/>
    </location>
</feature>
<dbReference type="RefSeq" id="WP_188380823.1">
    <property type="nucleotide sequence ID" value="NZ_BMDI01000001.1"/>
</dbReference>
<comment type="caution">
    <text evidence="2">The sequence shown here is derived from an EMBL/GenBank/DDBJ whole genome shotgun (WGS) entry which is preliminary data.</text>
</comment>
<keyword evidence="1" id="KW-0812">Transmembrane</keyword>
<evidence type="ECO:0000313" key="2">
    <source>
        <dbReference type="EMBL" id="GGI19064.1"/>
    </source>
</evidence>
<keyword evidence="1" id="KW-1133">Transmembrane helix</keyword>